<dbReference type="AlphaFoldDB" id="A0A5J5AFS4"/>
<evidence type="ECO:0000256" key="3">
    <source>
        <dbReference type="ARBA" id="ARBA00011489"/>
    </source>
</evidence>
<evidence type="ECO:0000256" key="2">
    <source>
        <dbReference type="ARBA" id="ARBA00007651"/>
    </source>
</evidence>
<evidence type="ECO:0000256" key="8">
    <source>
        <dbReference type="RuleBase" id="RU361233"/>
    </source>
</evidence>
<feature type="transmembrane region" description="Helical" evidence="8">
    <location>
        <begin position="76"/>
        <end position="100"/>
    </location>
</feature>
<protein>
    <recommendedName>
        <fullName evidence="8">CASP-like protein</fullName>
    </recommendedName>
</protein>
<keyword evidence="4 8" id="KW-1003">Cell membrane</keyword>
<feature type="transmembrane region" description="Helical" evidence="8">
    <location>
        <begin position="37"/>
        <end position="56"/>
    </location>
</feature>
<dbReference type="OrthoDB" id="685197at2759"/>
<gene>
    <name evidence="11" type="ORF">F0562_034501</name>
</gene>
<evidence type="ECO:0000256" key="4">
    <source>
        <dbReference type="ARBA" id="ARBA00022475"/>
    </source>
</evidence>
<dbReference type="GO" id="GO:0005886">
    <property type="term" value="C:plasma membrane"/>
    <property type="evidence" value="ECO:0007669"/>
    <property type="project" value="UniProtKB-SubCell"/>
</dbReference>
<dbReference type="Proteomes" id="UP000325577">
    <property type="component" value="Linkage Group LG20"/>
</dbReference>
<evidence type="ECO:0000256" key="5">
    <source>
        <dbReference type="ARBA" id="ARBA00022692"/>
    </source>
</evidence>
<comment type="similarity">
    <text evidence="2 8">Belongs to the Casparian strip membrane proteins (CASP) family.</text>
</comment>
<sequence>MSRSQPQSQPQPQPQPQPQSESQPQPQPYKTLPITTLVLRVITLISLIVSLIILASDTATIKGEYREVTYRFKDLYAYRYMLSVIVIGLVYTFLQLPFAIHHASLGKRLMSPDGLPHFDFLGDKVVLCLLGTGVGAAFGATMDLKKSLDESDDLLEQYEITLLSQFRSKLDNFFNMAYVSAGFLLIAFFSTIVSSVLSSLALSKKS</sequence>
<feature type="transmembrane region" description="Helical" evidence="8">
    <location>
        <begin position="176"/>
        <end position="202"/>
    </location>
</feature>
<evidence type="ECO:0000256" key="1">
    <source>
        <dbReference type="ARBA" id="ARBA00004651"/>
    </source>
</evidence>
<feature type="transmembrane region" description="Helical" evidence="8">
    <location>
        <begin position="121"/>
        <end position="142"/>
    </location>
</feature>
<keyword evidence="6 8" id="KW-1133">Transmembrane helix</keyword>
<keyword evidence="5 8" id="KW-0812">Transmembrane</keyword>
<dbReference type="PANTHER" id="PTHR33573">
    <property type="entry name" value="CASP-LIKE PROTEIN 4A4"/>
    <property type="match status" value="1"/>
</dbReference>
<evidence type="ECO:0000256" key="7">
    <source>
        <dbReference type="ARBA" id="ARBA00023136"/>
    </source>
</evidence>
<comment type="subunit">
    <text evidence="3 8">Homodimer and heterodimers.</text>
</comment>
<evidence type="ECO:0000313" key="11">
    <source>
        <dbReference type="EMBL" id="KAA8529895.1"/>
    </source>
</evidence>
<evidence type="ECO:0000259" key="10">
    <source>
        <dbReference type="Pfam" id="PF04535"/>
    </source>
</evidence>
<dbReference type="Pfam" id="PF04535">
    <property type="entry name" value="CASP_dom"/>
    <property type="match status" value="1"/>
</dbReference>
<proteinExistence type="inferred from homology"/>
<reference evidence="11 12" key="1">
    <citation type="submission" date="2019-09" db="EMBL/GenBank/DDBJ databases">
        <title>A chromosome-level genome assembly of the Chinese tupelo Nyssa sinensis.</title>
        <authorList>
            <person name="Yang X."/>
            <person name="Kang M."/>
            <person name="Yang Y."/>
            <person name="Xiong H."/>
            <person name="Wang M."/>
            <person name="Zhang Z."/>
            <person name="Wang Z."/>
            <person name="Wu H."/>
            <person name="Ma T."/>
            <person name="Liu J."/>
            <person name="Xi Z."/>
        </authorList>
    </citation>
    <scope>NUCLEOTIDE SEQUENCE [LARGE SCALE GENOMIC DNA]</scope>
    <source>
        <strain evidence="11">J267</strain>
        <tissue evidence="11">Leaf</tissue>
    </source>
</reference>
<dbReference type="PANTHER" id="PTHR33573:SF40">
    <property type="entry name" value="CASP-LIKE PROTEIN 4D2"/>
    <property type="match status" value="1"/>
</dbReference>
<evidence type="ECO:0000256" key="6">
    <source>
        <dbReference type="ARBA" id="ARBA00022989"/>
    </source>
</evidence>
<keyword evidence="12" id="KW-1185">Reference proteome</keyword>
<evidence type="ECO:0000256" key="9">
    <source>
        <dbReference type="SAM" id="MobiDB-lite"/>
    </source>
</evidence>
<comment type="subcellular location">
    <subcellularLocation>
        <location evidence="1 8">Cell membrane</location>
        <topology evidence="1 8">Multi-pass membrane protein</topology>
    </subcellularLocation>
</comment>
<dbReference type="InterPro" id="IPR006702">
    <property type="entry name" value="CASP_dom"/>
</dbReference>
<organism evidence="11 12">
    <name type="scientific">Nyssa sinensis</name>
    <dbReference type="NCBI Taxonomy" id="561372"/>
    <lineage>
        <taxon>Eukaryota</taxon>
        <taxon>Viridiplantae</taxon>
        <taxon>Streptophyta</taxon>
        <taxon>Embryophyta</taxon>
        <taxon>Tracheophyta</taxon>
        <taxon>Spermatophyta</taxon>
        <taxon>Magnoliopsida</taxon>
        <taxon>eudicotyledons</taxon>
        <taxon>Gunneridae</taxon>
        <taxon>Pentapetalae</taxon>
        <taxon>asterids</taxon>
        <taxon>Cornales</taxon>
        <taxon>Nyssaceae</taxon>
        <taxon>Nyssa</taxon>
    </lineage>
</organism>
<feature type="region of interest" description="Disordered" evidence="9">
    <location>
        <begin position="1"/>
        <end position="27"/>
    </location>
</feature>
<dbReference type="EMBL" id="CM018044">
    <property type="protein sequence ID" value="KAA8529895.1"/>
    <property type="molecule type" value="Genomic_DNA"/>
</dbReference>
<name>A0A5J5AFS4_9ASTE</name>
<accession>A0A5J5AFS4</accession>
<feature type="domain" description="Casparian strip membrane protein" evidence="10">
    <location>
        <begin position="32"/>
        <end position="147"/>
    </location>
</feature>
<evidence type="ECO:0000313" key="12">
    <source>
        <dbReference type="Proteomes" id="UP000325577"/>
    </source>
</evidence>
<keyword evidence="7 8" id="KW-0472">Membrane</keyword>